<evidence type="ECO:0000313" key="1">
    <source>
        <dbReference type="EMBL" id="RRT72591.1"/>
    </source>
</evidence>
<gene>
    <name evidence="1" type="ORF">B296_00034433</name>
</gene>
<dbReference type="EMBL" id="AMZH03003356">
    <property type="protein sequence ID" value="RRT72591.1"/>
    <property type="molecule type" value="Genomic_DNA"/>
</dbReference>
<proteinExistence type="predicted"/>
<sequence>MLCLSVGSSQKIGAPRKSEAQKEGIGHLLESSPDNMSCLDIDHYENAGDYFLEPSNEKPSTFDIRHYGQADAIDDVPEYSASGLAKWRLGIRQTKVENLYYVNSQFDEDILHKPVEQTNDILDISSGLLHISGDSLVPELIDKDCLHNARVLYQLDKKFIPVMANGRLMIIDQSFTFDLSVFFEGSGRNGILSVDTLHAADERIRVEELRRQVHIKYTIRIML</sequence>
<organism evidence="1 2">
    <name type="scientific">Ensete ventricosum</name>
    <name type="common">Abyssinian banana</name>
    <name type="synonym">Musa ensete</name>
    <dbReference type="NCBI Taxonomy" id="4639"/>
    <lineage>
        <taxon>Eukaryota</taxon>
        <taxon>Viridiplantae</taxon>
        <taxon>Streptophyta</taxon>
        <taxon>Embryophyta</taxon>
        <taxon>Tracheophyta</taxon>
        <taxon>Spermatophyta</taxon>
        <taxon>Magnoliopsida</taxon>
        <taxon>Liliopsida</taxon>
        <taxon>Zingiberales</taxon>
        <taxon>Musaceae</taxon>
        <taxon>Ensete</taxon>
    </lineage>
</organism>
<comment type="caution">
    <text evidence="1">The sequence shown here is derived from an EMBL/GenBank/DDBJ whole genome shotgun (WGS) entry which is preliminary data.</text>
</comment>
<dbReference type="AlphaFoldDB" id="A0A427A8Q0"/>
<protein>
    <submittedName>
        <fullName evidence="1">Uncharacterized protein</fullName>
    </submittedName>
</protein>
<dbReference type="InterPro" id="IPR042120">
    <property type="entry name" value="MutL_C_dimsub"/>
</dbReference>
<dbReference type="Gene3D" id="3.30.1540.20">
    <property type="entry name" value="MutL, C-terminal domain, dimerisation subdomain"/>
    <property type="match status" value="1"/>
</dbReference>
<reference evidence="1 2" key="1">
    <citation type="journal article" date="2014" name="Agronomy (Basel)">
        <title>A Draft Genome Sequence for Ensete ventricosum, the Drought-Tolerant Tree Against Hunger.</title>
        <authorList>
            <person name="Harrison J."/>
            <person name="Moore K.A."/>
            <person name="Paszkiewicz K."/>
            <person name="Jones T."/>
            <person name="Grant M."/>
            <person name="Ambacheew D."/>
            <person name="Muzemil S."/>
            <person name="Studholme D.J."/>
        </authorList>
    </citation>
    <scope>NUCLEOTIDE SEQUENCE [LARGE SCALE GENOMIC DNA]</scope>
</reference>
<accession>A0A427A8Q0</accession>
<name>A0A427A8Q0_ENSVE</name>
<evidence type="ECO:0000313" key="2">
    <source>
        <dbReference type="Proteomes" id="UP000287651"/>
    </source>
</evidence>
<dbReference type="Proteomes" id="UP000287651">
    <property type="component" value="Unassembled WGS sequence"/>
</dbReference>